<accession>A0A645I2T4</accession>
<comment type="caution">
    <text evidence="1">The sequence shown here is derived from an EMBL/GenBank/DDBJ whole genome shotgun (WGS) entry which is preliminary data.</text>
</comment>
<protein>
    <submittedName>
        <fullName evidence="1">Uncharacterized protein</fullName>
    </submittedName>
</protein>
<gene>
    <name evidence="1" type="ORF">SDC9_192639</name>
</gene>
<name>A0A645I2T4_9ZZZZ</name>
<organism evidence="1">
    <name type="scientific">bioreactor metagenome</name>
    <dbReference type="NCBI Taxonomy" id="1076179"/>
    <lineage>
        <taxon>unclassified sequences</taxon>
        <taxon>metagenomes</taxon>
        <taxon>ecological metagenomes</taxon>
    </lineage>
</organism>
<evidence type="ECO:0000313" key="1">
    <source>
        <dbReference type="EMBL" id="MPN45072.1"/>
    </source>
</evidence>
<dbReference type="EMBL" id="VSSQ01104684">
    <property type="protein sequence ID" value="MPN45072.1"/>
    <property type="molecule type" value="Genomic_DNA"/>
</dbReference>
<dbReference type="AlphaFoldDB" id="A0A645I2T4"/>
<reference evidence="1" key="1">
    <citation type="submission" date="2019-08" db="EMBL/GenBank/DDBJ databases">
        <authorList>
            <person name="Kucharzyk K."/>
            <person name="Murdoch R.W."/>
            <person name="Higgins S."/>
            <person name="Loffler F."/>
        </authorList>
    </citation>
    <scope>NUCLEOTIDE SEQUENCE</scope>
</reference>
<proteinExistence type="predicted"/>
<sequence>MGNLYLASYPLTPKIYSEMRRLGESRASVIRLALCQYLGIDQTGKVIPTLEKIIWNKLTDEAKLHEISSQQLVRDIVDDYLARQPTIQIRPLEEIDAEIEEKINEIVSTYKNTNPYFEKARISQVRNRILAKRLKTRKCKSPLTVLDEALDHQAKILGRTREEIERDLLCAYFNIKQVIE</sequence>